<name>A0AAQ3QS58_9BACT</name>
<dbReference type="InterPro" id="IPR054765">
    <property type="entry name" value="SLBB_dom"/>
</dbReference>
<evidence type="ECO:0000256" key="2">
    <source>
        <dbReference type="ARBA" id="ARBA00009450"/>
    </source>
</evidence>
<dbReference type="KEGG" id="puo:RZN69_15390"/>
<keyword evidence="11" id="KW-0472">Membrane</keyword>
<dbReference type="PANTHER" id="PTHR33619">
    <property type="entry name" value="POLYSACCHARIDE EXPORT PROTEIN GFCE-RELATED"/>
    <property type="match status" value="1"/>
</dbReference>
<evidence type="ECO:0000256" key="4">
    <source>
        <dbReference type="ARBA" id="ARBA00022452"/>
    </source>
</evidence>
<comment type="similarity">
    <text evidence="2">Belongs to the BexD/CtrA/VexA family.</text>
</comment>
<evidence type="ECO:0000256" key="12">
    <source>
        <dbReference type="ARBA" id="ARBA00023139"/>
    </source>
</evidence>
<evidence type="ECO:0000256" key="13">
    <source>
        <dbReference type="ARBA" id="ARBA00023237"/>
    </source>
</evidence>
<evidence type="ECO:0000256" key="15">
    <source>
        <dbReference type="SAM" id="MobiDB-lite"/>
    </source>
</evidence>
<dbReference type="GO" id="GO:0006811">
    <property type="term" value="P:monoatomic ion transport"/>
    <property type="evidence" value="ECO:0007669"/>
    <property type="project" value="UniProtKB-KW"/>
</dbReference>
<dbReference type="GO" id="GO:0015288">
    <property type="term" value="F:porin activity"/>
    <property type="evidence" value="ECO:0007669"/>
    <property type="project" value="UniProtKB-KW"/>
</dbReference>
<keyword evidence="4" id="KW-1134">Transmembrane beta strand</keyword>
<feature type="domain" description="SLBB" evidence="17">
    <location>
        <begin position="128"/>
        <end position="201"/>
    </location>
</feature>
<dbReference type="PROSITE" id="PS51257">
    <property type="entry name" value="PROKAR_LIPOPROTEIN"/>
    <property type="match status" value="1"/>
</dbReference>
<keyword evidence="7" id="KW-0732">Signal</keyword>
<keyword evidence="5" id="KW-0762">Sugar transport</keyword>
<keyword evidence="10" id="KW-0626">Porin</keyword>
<evidence type="ECO:0000256" key="3">
    <source>
        <dbReference type="ARBA" id="ARBA00022448"/>
    </source>
</evidence>
<accession>A0AAQ3QS58</accession>
<evidence type="ECO:0000259" key="16">
    <source>
        <dbReference type="Pfam" id="PF02563"/>
    </source>
</evidence>
<protein>
    <submittedName>
        <fullName evidence="18">Polysaccharide biosynthesis/export family protein</fullName>
    </submittedName>
</protein>
<evidence type="ECO:0000256" key="5">
    <source>
        <dbReference type="ARBA" id="ARBA00022597"/>
    </source>
</evidence>
<dbReference type="GO" id="GO:0009279">
    <property type="term" value="C:cell outer membrane"/>
    <property type="evidence" value="ECO:0007669"/>
    <property type="project" value="UniProtKB-SubCell"/>
</dbReference>
<proteinExistence type="inferred from homology"/>
<evidence type="ECO:0000259" key="17">
    <source>
        <dbReference type="Pfam" id="PF22461"/>
    </source>
</evidence>
<keyword evidence="12" id="KW-0564">Palmitate</keyword>
<evidence type="ECO:0000256" key="10">
    <source>
        <dbReference type="ARBA" id="ARBA00023114"/>
    </source>
</evidence>
<organism evidence="18 19">
    <name type="scientific">Rubellicoccus peritrichatus</name>
    <dbReference type="NCBI Taxonomy" id="3080537"/>
    <lineage>
        <taxon>Bacteria</taxon>
        <taxon>Pseudomonadati</taxon>
        <taxon>Verrucomicrobiota</taxon>
        <taxon>Opitutia</taxon>
        <taxon>Puniceicoccales</taxon>
        <taxon>Cerasicoccaceae</taxon>
        <taxon>Rubellicoccus</taxon>
    </lineage>
</organism>
<evidence type="ECO:0000313" key="18">
    <source>
        <dbReference type="EMBL" id="WOO40006.1"/>
    </source>
</evidence>
<evidence type="ECO:0000256" key="7">
    <source>
        <dbReference type="ARBA" id="ARBA00022729"/>
    </source>
</evidence>
<keyword evidence="13" id="KW-0998">Cell outer membrane</keyword>
<dbReference type="InterPro" id="IPR003715">
    <property type="entry name" value="Poly_export_N"/>
</dbReference>
<feature type="domain" description="Polysaccharide export protein N-terminal" evidence="16">
    <location>
        <begin position="47"/>
        <end position="124"/>
    </location>
</feature>
<evidence type="ECO:0000256" key="14">
    <source>
        <dbReference type="ARBA" id="ARBA00023288"/>
    </source>
</evidence>
<comment type="subcellular location">
    <subcellularLocation>
        <location evidence="1">Cell outer membrane</location>
        <topology evidence="1">Multi-pass membrane protein</topology>
    </subcellularLocation>
</comment>
<evidence type="ECO:0000313" key="19">
    <source>
        <dbReference type="Proteomes" id="UP001304300"/>
    </source>
</evidence>
<dbReference type="Pfam" id="PF02563">
    <property type="entry name" value="Poly_export"/>
    <property type="match status" value="1"/>
</dbReference>
<keyword evidence="3" id="KW-0813">Transport</keyword>
<evidence type="ECO:0000256" key="1">
    <source>
        <dbReference type="ARBA" id="ARBA00004571"/>
    </source>
</evidence>
<evidence type="ECO:0000256" key="6">
    <source>
        <dbReference type="ARBA" id="ARBA00022692"/>
    </source>
</evidence>
<keyword evidence="6" id="KW-0812">Transmembrane</keyword>
<keyword evidence="9" id="KW-0406">Ion transport</keyword>
<keyword evidence="19" id="KW-1185">Reference proteome</keyword>
<reference evidence="18 19" key="1">
    <citation type="submission" date="2023-10" db="EMBL/GenBank/DDBJ databases">
        <title>Rubellicoccus peritrichatus gen. nov., sp. nov., isolated from an algae of coral reef tank.</title>
        <authorList>
            <person name="Luo J."/>
        </authorList>
    </citation>
    <scope>NUCLEOTIDE SEQUENCE [LARGE SCALE GENOMIC DNA]</scope>
    <source>
        <strain evidence="18 19">CR14</strain>
    </source>
</reference>
<dbReference type="Pfam" id="PF22461">
    <property type="entry name" value="SLBB_2"/>
    <property type="match status" value="1"/>
</dbReference>
<dbReference type="EMBL" id="CP136920">
    <property type="protein sequence ID" value="WOO40006.1"/>
    <property type="molecule type" value="Genomic_DNA"/>
</dbReference>
<evidence type="ECO:0000256" key="11">
    <source>
        <dbReference type="ARBA" id="ARBA00023136"/>
    </source>
</evidence>
<feature type="compositionally biased region" description="Polar residues" evidence="15">
    <location>
        <begin position="175"/>
        <end position="188"/>
    </location>
</feature>
<dbReference type="Proteomes" id="UP001304300">
    <property type="component" value="Chromosome"/>
</dbReference>
<keyword evidence="14" id="KW-0449">Lipoprotein</keyword>
<dbReference type="RefSeq" id="WP_317832087.1">
    <property type="nucleotide sequence ID" value="NZ_CP136920.1"/>
</dbReference>
<dbReference type="GO" id="GO:0046930">
    <property type="term" value="C:pore complex"/>
    <property type="evidence" value="ECO:0007669"/>
    <property type="project" value="UniProtKB-KW"/>
</dbReference>
<keyword evidence="8" id="KW-0625">Polysaccharide transport</keyword>
<dbReference type="PANTHER" id="PTHR33619:SF3">
    <property type="entry name" value="POLYSACCHARIDE EXPORT PROTEIN GFCE-RELATED"/>
    <property type="match status" value="1"/>
</dbReference>
<evidence type="ECO:0000256" key="8">
    <source>
        <dbReference type="ARBA" id="ARBA00023047"/>
    </source>
</evidence>
<dbReference type="InterPro" id="IPR049712">
    <property type="entry name" value="Poly_export"/>
</dbReference>
<dbReference type="AlphaFoldDB" id="A0AAQ3QS58"/>
<dbReference type="Gene3D" id="3.10.560.10">
    <property type="entry name" value="Outer membrane lipoprotein wza domain like"/>
    <property type="match status" value="1"/>
</dbReference>
<sequence>MNTAARHTHFLPTGGMLFRYFLVVFALLAIVGCETTDNGLEELPKAPKQAAVLRSGDGIEVLLQGIPDPSVNEVQIDDQGYISLPYIGKVRASGLAPSELAADIRKAYVDQKIYRSVDISVRVTDRFVYVGGEVANPGRVIWTPDLTFLKAIQSAGGFSLYAREGAVQLSRDQQTYQVDADKAQNQPQFDPKLYPGDSINVPRSPF</sequence>
<gene>
    <name evidence="18" type="ORF">RZN69_15390</name>
</gene>
<evidence type="ECO:0000256" key="9">
    <source>
        <dbReference type="ARBA" id="ARBA00023065"/>
    </source>
</evidence>
<dbReference type="GO" id="GO:0015159">
    <property type="term" value="F:polysaccharide transmembrane transporter activity"/>
    <property type="evidence" value="ECO:0007669"/>
    <property type="project" value="InterPro"/>
</dbReference>
<feature type="region of interest" description="Disordered" evidence="15">
    <location>
        <begin position="175"/>
        <end position="206"/>
    </location>
</feature>